<gene>
    <name evidence="1" type="ORF">H920_01402</name>
</gene>
<evidence type="ECO:0000313" key="1">
    <source>
        <dbReference type="EMBL" id="KFO37195.1"/>
    </source>
</evidence>
<organism evidence="1 2">
    <name type="scientific">Fukomys damarensis</name>
    <name type="common">Damaraland mole rat</name>
    <name type="synonym">Cryptomys damarensis</name>
    <dbReference type="NCBI Taxonomy" id="885580"/>
    <lineage>
        <taxon>Eukaryota</taxon>
        <taxon>Metazoa</taxon>
        <taxon>Chordata</taxon>
        <taxon>Craniata</taxon>
        <taxon>Vertebrata</taxon>
        <taxon>Euteleostomi</taxon>
        <taxon>Mammalia</taxon>
        <taxon>Eutheria</taxon>
        <taxon>Euarchontoglires</taxon>
        <taxon>Glires</taxon>
        <taxon>Rodentia</taxon>
        <taxon>Hystricomorpha</taxon>
        <taxon>Bathyergidae</taxon>
        <taxon>Fukomys</taxon>
    </lineage>
</organism>
<dbReference type="EMBL" id="KN121052">
    <property type="protein sequence ID" value="KFO37195.1"/>
    <property type="molecule type" value="Genomic_DNA"/>
</dbReference>
<dbReference type="Proteomes" id="UP000028990">
    <property type="component" value="Unassembled WGS sequence"/>
</dbReference>
<protein>
    <submittedName>
        <fullName evidence="1">Uncharacterized protein</fullName>
    </submittedName>
</protein>
<evidence type="ECO:0000313" key="2">
    <source>
        <dbReference type="Proteomes" id="UP000028990"/>
    </source>
</evidence>
<proteinExistence type="predicted"/>
<keyword evidence="2" id="KW-1185">Reference proteome</keyword>
<accession>A0A091E3U8</accession>
<sequence length="212" mass="22682">MRHSQWTAASDRCPHHTEWGRLLDLMRGGSTIHKLQLHGCASRRPRGEHGQVLLFRLHALKQGMKAWESDYGLGLPSLISGVDINSESRLHAAGLSPTAAHPTADTPCPRAELGITKPRAVPVSLAAQELMSCLLGGPVLPGAARCCPSLTQVSNSDIHNNTLHSTTAAGLIRGPVCLDQLPAKDVCPVGMILLNTMTLPTSELAHPSRQLK</sequence>
<dbReference type="AlphaFoldDB" id="A0A091E3U8"/>
<reference evidence="1 2" key="1">
    <citation type="submission" date="2013-11" db="EMBL/GenBank/DDBJ databases">
        <title>The Damaraland mole rat (Fukomys damarensis) genome and evolution of African mole rats.</title>
        <authorList>
            <person name="Gladyshev V.N."/>
            <person name="Fang X."/>
        </authorList>
    </citation>
    <scope>NUCLEOTIDE SEQUENCE [LARGE SCALE GENOMIC DNA]</scope>
    <source>
        <tissue evidence="1">Liver</tissue>
    </source>
</reference>
<name>A0A091E3U8_FUKDA</name>